<protein>
    <submittedName>
        <fullName evidence="11">Preprotein translocase subunit YajC</fullName>
    </submittedName>
</protein>
<accession>A0A4R7K927</accession>
<keyword evidence="4" id="KW-1003">Cell membrane</keyword>
<evidence type="ECO:0000256" key="10">
    <source>
        <dbReference type="SAM" id="Phobius"/>
    </source>
</evidence>
<dbReference type="PANTHER" id="PTHR33909:SF1">
    <property type="entry name" value="SEC TRANSLOCON ACCESSORY COMPLEX SUBUNIT YAJC"/>
    <property type="match status" value="1"/>
</dbReference>
<evidence type="ECO:0000256" key="8">
    <source>
        <dbReference type="ARBA" id="ARBA00023010"/>
    </source>
</evidence>
<feature type="transmembrane region" description="Helical" evidence="10">
    <location>
        <begin position="6"/>
        <end position="22"/>
    </location>
</feature>
<gene>
    <name evidence="11" type="ORF">EDD71_1345</name>
</gene>
<dbReference type="Proteomes" id="UP000295325">
    <property type="component" value="Unassembled WGS sequence"/>
</dbReference>
<name>A0A4R7K927_9CLOT</name>
<comment type="subcellular location">
    <subcellularLocation>
        <location evidence="1">Cell membrane</location>
        <topology evidence="1">Single-pass membrane protein</topology>
    </subcellularLocation>
</comment>
<keyword evidence="3" id="KW-0813">Transport</keyword>
<evidence type="ECO:0000256" key="5">
    <source>
        <dbReference type="ARBA" id="ARBA00022692"/>
    </source>
</evidence>
<reference evidence="11 12" key="1">
    <citation type="submission" date="2019-03" db="EMBL/GenBank/DDBJ databases">
        <title>Genomic Encyclopedia of Type Strains, Phase IV (KMG-IV): sequencing the most valuable type-strain genomes for metagenomic binning, comparative biology and taxonomic classification.</title>
        <authorList>
            <person name="Goeker M."/>
        </authorList>
    </citation>
    <scope>NUCLEOTIDE SEQUENCE [LARGE SCALE GENOMIC DNA]</scope>
    <source>
        <strain evidence="11 12">DSM 24455</strain>
    </source>
</reference>
<dbReference type="SMART" id="SM01323">
    <property type="entry name" value="YajC"/>
    <property type="match status" value="1"/>
</dbReference>
<dbReference type="GO" id="GO:0005886">
    <property type="term" value="C:plasma membrane"/>
    <property type="evidence" value="ECO:0007669"/>
    <property type="project" value="UniProtKB-SubCell"/>
</dbReference>
<dbReference type="PRINTS" id="PR01853">
    <property type="entry name" value="YAJCTRNLCASE"/>
</dbReference>
<evidence type="ECO:0000256" key="9">
    <source>
        <dbReference type="ARBA" id="ARBA00023136"/>
    </source>
</evidence>
<comment type="caution">
    <text evidence="11">The sequence shown here is derived from an EMBL/GenBank/DDBJ whole genome shotgun (WGS) entry which is preliminary data.</text>
</comment>
<evidence type="ECO:0000256" key="1">
    <source>
        <dbReference type="ARBA" id="ARBA00004162"/>
    </source>
</evidence>
<dbReference type="RefSeq" id="WP_133629314.1">
    <property type="nucleotide sequence ID" value="NZ_SOAZ01000034.1"/>
</dbReference>
<evidence type="ECO:0000313" key="12">
    <source>
        <dbReference type="Proteomes" id="UP000295325"/>
    </source>
</evidence>
<comment type="similarity">
    <text evidence="2">Belongs to the YajC family.</text>
</comment>
<keyword evidence="8" id="KW-0811">Translocation</keyword>
<organism evidence="11 12">
    <name type="scientific">Fonticella tunisiensis</name>
    <dbReference type="NCBI Taxonomy" id="1096341"/>
    <lineage>
        <taxon>Bacteria</taxon>
        <taxon>Bacillati</taxon>
        <taxon>Bacillota</taxon>
        <taxon>Clostridia</taxon>
        <taxon>Eubacteriales</taxon>
        <taxon>Clostridiaceae</taxon>
        <taxon>Fonticella</taxon>
    </lineage>
</organism>
<dbReference type="NCBIfam" id="TIGR00739">
    <property type="entry name" value="yajC"/>
    <property type="match status" value="1"/>
</dbReference>
<keyword evidence="5 10" id="KW-0812">Transmembrane</keyword>
<keyword evidence="9 10" id="KW-0472">Membrane</keyword>
<proteinExistence type="inferred from homology"/>
<evidence type="ECO:0000256" key="2">
    <source>
        <dbReference type="ARBA" id="ARBA00006742"/>
    </source>
</evidence>
<dbReference type="EMBL" id="SOAZ01000034">
    <property type="protein sequence ID" value="TDT47620.1"/>
    <property type="molecule type" value="Genomic_DNA"/>
</dbReference>
<keyword evidence="12" id="KW-1185">Reference proteome</keyword>
<keyword evidence="7 10" id="KW-1133">Transmembrane helix</keyword>
<evidence type="ECO:0000256" key="7">
    <source>
        <dbReference type="ARBA" id="ARBA00022989"/>
    </source>
</evidence>
<keyword evidence="6" id="KW-0653">Protein transport</keyword>
<evidence type="ECO:0000256" key="4">
    <source>
        <dbReference type="ARBA" id="ARBA00022475"/>
    </source>
</evidence>
<dbReference type="GO" id="GO:0015031">
    <property type="term" value="P:protein transport"/>
    <property type="evidence" value="ECO:0007669"/>
    <property type="project" value="UniProtKB-KW"/>
</dbReference>
<dbReference type="InterPro" id="IPR003849">
    <property type="entry name" value="Preprotein_translocase_YajC"/>
</dbReference>
<dbReference type="AlphaFoldDB" id="A0A4R7K927"/>
<dbReference type="Pfam" id="PF02699">
    <property type="entry name" value="YajC"/>
    <property type="match status" value="1"/>
</dbReference>
<sequence>MNFYNLITWVLILGVFYVFMIVPEKKRQKKMREMMESLNIGDKILTRGGIYGTISSMDGDRIVIESGPDATRIEMAKSAVLTVISNDAGKNEEENKVEEKDE</sequence>
<dbReference type="PANTHER" id="PTHR33909">
    <property type="entry name" value="SEC TRANSLOCON ACCESSORY COMPLEX SUBUNIT YAJC"/>
    <property type="match status" value="1"/>
</dbReference>
<dbReference type="OrthoDB" id="9800132at2"/>
<evidence type="ECO:0000256" key="3">
    <source>
        <dbReference type="ARBA" id="ARBA00022448"/>
    </source>
</evidence>
<evidence type="ECO:0000256" key="6">
    <source>
        <dbReference type="ARBA" id="ARBA00022927"/>
    </source>
</evidence>
<evidence type="ECO:0000313" key="11">
    <source>
        <dbReference type="EMBL" id="TDT47620.1"/>
    </source>
</evidence>